<comment type="caution">
    <text evidence="1">The sequence shown here is derived from an EMBL/GenBank/DDBJ whole genome shotgun (WGS) entry which is preliminary data.</text>
</comment>
<dbReference type="Proteomes" id="UP000807504">
    <property type="component" value="Unassembled WGS sequence"/>
</dbReference>
<reference evidence="1" key="1">
    <citation type="journal article" date="2020" name="bioRxiv">
        <title>Chromosome-level reference genome of the European wasp spider Argiope bruennichi: a resource for studies on range expansion and evolutionary adaptation.</title>
        <authorList>
            <person name="Sheffer M.M."/>
            <person name="Hoppe A."/>
            <person name="Krehenwinkel H."/>
            <person name="Uhl G."/>
            <person name="Kuss A.W."/>
            <person name="Jensen L."/>
            <person name="Jensen C."/>
            <person name="Gillespie R.G."/>
            <person name="Hoff K.J."/>
            <person name="Prost S."/>
        </authorList>
    </citation>
    <scope>NUCLEOTIDE SEQUENCE</scope>
</reference>
<sequence>MKPVLQCYFPPLELLVGGFKRPPVNESPYDLALTDTLLKRLHLKALCERIQPPNHLLNSKIVLSRT</sequence>
<evidence type="ECO:0000313" key="1">
    <source>
        <dbReference type="EMBL" id="KAF8771718.1"/>
    </source>
</evidence>
<gene>
    <name evidence="1" type="ORF">HNY73_019098</name>
</gene>
<protein>
    <submittedName>
        <fullName evidence="1">Uncharacterized protein</fullName>
    </submittedName>
</protein>
<proteinExistence type="predicted"/>
<dbReference type="EMBL" id="JABXBU010002228">
    <property type="protein sequence ID" value="KAF8771718.1"/>
    <property type="molecule type" value="Genomic_DNA"/>
</dbReference>
<evidence type="ECO:0000313" key="2">
    <source>
        <dbReference type="Proteomes" id="UP000807504"/>
    </source>
</evidence>
<organism evidence="1 2">
    <name type="scientific">Argiope bruennichi</name>
    <name type="common">Wasp spider</name>
    <name type="synonym">Aranea bruennichi</name>
    <dbReference type="NCBI Taxonomy" id="94029"/>
    <lineage>
        <taxon>Eukaryota</taxon>
        <taxon>Metazoa</taxon>
        <taxon>Ecdysozoa</taxon>
        <taxon>Arthropoda</taxon>
        <taxon>Chelicerata</taxon>
        <taxon>Arachnida</taxon>
        <taxon>Araneae</taxon>
        <taxon>Araneomorphae</taxon>
        <taxon>Entelegynae</taxon>
        <taxon>Araneoidea</taxon>
        <taxon>Araneidae</taxon>
        <taxon>Argiope</taxon>
    </lineage>
</organism>
<keyword evidence="2" id="KW-1185">Reference proteome</keyword>
<name>A0A8T0EK39_ARGBR</name>
<dbReference type="AlphaFoldDB" id="A0A8T0EK39"/>
<reference evidence="1" key="2">
    <citation type="submission" date="2020-06" db="EMBL/GenBank/DDBJ databases">
        <authorList>
            <person name="Sheffer M."/>
        </authorList>
    </citation>
    <scope>NUCLEOTIDE SEQUENCE</scope>
</reference>
<accession>A0A8T0EK39</accession>